<evidence type="ECO:0000313" key="3">
    <source>
        <dbReference type="Proteomes" id="UP000515162"/>
    </source>
</evidence>
<dbReference type="GO" id="GO:0006629">
    <property type="term" value="P:lipid metabolic process"/>
    <property type="evidence" value="ECO:0007669"/>
    <property type="project" value="TreeGrafter"/>
</dbReference>
<keyword evidence="2" id="KW-0812">Transmembrane</keyword>
<dbReference type="GO" id="GO:0005737">
    <property type="term" value="C:cytoplasm"/>
    <property type="evidence" value="ECO:0007669"/>
    <property type="project" value="TreeGrafter"/>
</dbReference>
<keyword evidence="2" id="KW-1133">Transmembrane helix</keyword>
<gene>
    <name evidence="4" type="primary">LOC117148179</name>
</gene>
<feature type="region of interest" description="Disordered" evidence="1">
    <location>
        <begin position="1"/>
        <end position="30"/>
    </location>
</feature>
<dbReference type="GeneID" id="117148179"/>
<sequence>MAQCHRKQFQLQRNGDRASETAGRSTTINNCSSPSSGIMEAIMGRNGSLLLTAVLIIILDVVLDPVGANMWTRHNSNAHQTRRRSGPSNRCPKVGAIKNFDLERMMGCWHVVQYYASTEELPEYACMRSHFSFSKEDQHITMNFSYIFAEDPLREKLVGNITWMIPKFQEPGHWQHTEDIYEGIYNTYVLDTDYDTWGLVMHCAEKKKQPRYLSALLLSRKTSLADNEISFLRGKLPQDIDTSFMFNIGQESCDNLMESSRDDPLAYVVNGRQRAKEIFKIINKPDGRVRARSESRR</sequence>
<proteinExistence type="predicted"/>
<dbReference type="Gene3D" id="2.40.128.20">
    <property type="match status" value="1"/>
</dbReference>
<dbReference type="CDD" id="cd00301">
    <property type="entry name" value="lipocalin_FABP"/>
    <property type="match status" value="1"/>
</dbReference>
<feature type="transmembrane region" description="Helical" evidence="2">
    <location>
        <begin position="49"/>
        <end position="71"/>
    </location>
</feature>
<keyword evidence="2" id="KW-0472">Membrane</keyword>
<dbReference type="FunFam" id="2.40.128.20:FF:000034">
    <property type="entry name" value="Karl, isoform A"/>
    <property type="match status" value="1"/>
</dbReference>
<dbReference type="SUPFAM" id="SSF50814">
    <property type="entry name" value="Lipocalins"/>
    <property type="match status" value="1"/>
</dbReference>
<evidence type="ECO:0000256" key="2">
    <source>
        <dbReference type="SAM" id="Phobius"/>
    </source>
</evidence>
<keyword evidence="3" id="KW-1185">Reference proteome</keyword>
<dbReference type="RefSeq" id="XP_033171338.1">
    <property type="nucleotide sequence ID" value="XM_033315447.1"/>
</dbReference>
<accession>A0A6P8KQM3</accession>
<dbReference type="InterPro" id="IPR012674">
    <property type="entry name" value="Calycin"/>
</dbReference>
<dbReference type="CTD" id="32131"/>
<dbReference type="PANTHER" id="PTHR10612">
    <property type="entry name" value="APOLIPOPROTEIN D"/>
    <property type="match status" value="1"/>
</dbReference>
<name>A0A6P8KQM3_DROMA</name>
<organism evidence="3 4">
    <name type="scientific">Drosophila mauritiana</name>
    <name type="common">Fruit fly</name>
    <dbReference type="NCBI Taxonomy" id="7226"/>
    <lineage>
        <taxon>Eukaryota</taxon>
        <taxon>Metazoa</taxon>
        <taxon>Ecdysozoa</taxon>
        <taxon>Arthropoda</taxon>
        <taxon>Hexapoda</taxon>
        <taxon>Insecta</taxon>
        <taxon>Pterygota</taxon>
        <taxon>Neoptera</taxon>
        <taxon>Endopterygota</taxon>
        <taxon>Diptera</taxon>
        <taxon>Brachycera</taxon>
        <taxon>Muscomorpha</taxon>
        <taxon>Ephydroidea</taxon>
        <taxon>Drosophilidae</taxon>
        <taxon>Drosophila</taxon>
        <taxon>Sophophora</taxon>
    </lineage>
</organism>
<evidence type="ECO:0000313" key="4">
    <source>
        <dbReference type="RefSeq" id="XP_033171338.1"/>
    </source>
</evidence>
<dbReference type="Proteomes" id="UP000515162">
    <property type="component" value="Chromosome X"/>
</dbReference>
<dbReference type="GO" id="GO:0000302">
    <property type="term" value="P:response to reactive oxygen species"/>
    <property type="evidence" value="ECO:0007669"/>
    <property type="project" value="TreeGrafter"/>
</dbReference>
<evidence type="ECO:0000256" key="1">
    <source>
        <dbReference type="SAM" id="MobiDB-lite"/>
    </source>
</evidence>
<protein>
    <submittedName>
        <fullName evidence="4">Uncharacterized protein LOC117148179</fullName>
    </submittedName>
</protein>
<dbReference type="AlphaFoldDB" id="A0A6P8KQM3"/>
<dbReference type="PANTHER" id="PTHR10612:SF11">
    <property type="entry name" value="KARL, ISOFORM A"/>
    <property type="match status" value="1"/>
</dbReference>
<reference evidence="4" key="1">
    <citation type="submission" date="2025-08" db="UniProtKB">
        <authorList>
            <consortium name="RefSeq"/>
        </authorList>
    </citation>
    <scope>IDENTIFICATION</scope>
    <source>
        <strain evidence="4">Mau12</strain>
        <tissue evidence="4">Whole Body</tissue>
    </source>
</reference>